<feature type="chain" id="PRO_5039209620" description="Ribosomally synthesized peptide with SipW-like signal peptide" evidence="1">
    <location>
        <begin position="26"/>
        <end position="191"/>
    </location>
</feature>
<keyword evidence="1" id="KW-0732">Signal</keyword>
<feature type="signal peptide" evidence="1">
    <location>
        <begin position="1"/>
        <end position="25"/>
    </location>
</feature>
<dbReference type="RefSeq" id="WP_127948651.1">
    <property type="nucleotide sequence ID" value="NZ_RKLN01000014.1"/>
</dbReference>
<reference evidence="2 3" key="1">
    <citation type="submission" date="2018-11" db="EMBL/GenBank/DDBJ databases">
        <title>Rhodococcus spongicola sp. nov. and Rhodococcus xishaensis sp. nov. from marine sponges.</title>
        <authorList>
            <person name="Li L."/>
            <person name="Lin H.W."/>
        </authorList>
    </citation>
    <scope>NUCLEOTIDE SEQUENCE [LARGE SCALE GENOMIC DNA]</scope>
    <source>
        <strain evidence="2 3">LHW50502</strain>
    </source>
</reference>
<protein>
    <recommendedName>
        <fullName evidence="4">Ribosomally synthesized peptide with SipW-like signal peptide</fullName>
    </recommendedName>
</protein>
<evidence type="ECO:0000256" key="1">
    <source>
        <dbReference type="SAM" id="SignalP"/>
    </source>
</evidence>
<evidence type="ECO:0000313" key="3">
    <source>
        <dbReference type="Proteomes" id="UP000284333"/>
    </source>
</evidence>
<evidence type="ECO:0000313" key="2">
    <source>
        <dbReference type="EMBL" id="RVW00082.1"/>
    </source>
</evidence>
<sequence length="191" mass="19691">MSGGRPRALASLGIVLGLGAVVTSAAWSDTATATSGVFSTGSIDLRIDGQDGNPDAYAFAAWSKSGLYPGERSSAKLPVQNTGSTPLSYTITASASSSDLAPYMVYVLKDGEPNGESGNRCSGNDLGPVTWMEKGGTTDAFDAPRTLAPGESEYVCFQIRLHPDAADTADTNNSVEGKSVDVAFNFHATAV</sequence>
<dbReference type="AlphaFoldDB" id="A0A438ANB7"/>
<proteinExistence type="predicted"/>
<gene>
    <name evidence="2" type="ORF">EF834_18080</name>
</gene>
<organism evidence="2 3">
    <name type="scientific">Rhodococcus spongiicola</name>
    <dbReference type="NCBI Taxonomy" id="2487352"/>
    <lineage>
        <taxon>Bacteria</taxon>
        <taxon>Bacillati</taxon>
        <taxon>Actinomycetota</taxon>
        <taxon>Actinomycetes</taxon>
        <taxon>Mycobacteriales</taxon>
        <taxon>Nocardiaceae</taxon>
        <taxon>Rhodococcus</taxon>
    </lineage>
</organism>
<name>A0A438ANB7_9NOCA</name>
<dbReference type="Proteomes" id="UP000284333">
    <property type="component" value="Unassembled WGS sequence"/>
</dbReference>
<dbReference type="InterPro" id="IPR023833">
    <property type="entry name" value="Signal_pept_SipW-depend-type"/>
</dbReference>
<comment type="caution">
    <text evidence="2">The sequence shown here is derived from an EMBL/GenBank/DDBJ whole genome shotgun (WGS) entry which is preliminary data.</text>
</comment>
<evidence type="ECO:0008006" key="4">
    <source>
        <dbReference type="Google" id="ProtNLM"/>
    </source>
</evidence>
<keyword evidence="3" id="KW-1185">Reference proteome</keyword>
<dbReference type="OrthoDB" id="4470249at2"/>
<accession>A0A438ANB7</accession>
<dbReference type="EMBL" id="RKLN01000014">
    <property type="protein sequence ID" value="RVW00082.1"/>
    <property type="molecule type" value="Genomic_DNA"/>
</dbReference>
<dbReference type="NCBIfam" id="TIGR04088">
    <property type="entry name" value="cognate_SipW"/>
    <property type="match status" value="1"/>
</dbReference>